<dbReference type="PRINTS" id="PR00344">
    <property type="entry name" value="BCTRLSENSOR"/>
</dbReference>
<dbReference type="InterPro" id="IPR036097">
    <property type="entry name" value="HisK_dim/P_sf"/>
</dbReference>
<comment type="catalytic activity">
    <reaction evidence="1">
        <text>ATP + protein L-histidine = ADP + protein N-phospho-L-histidine.</text>
        <dbReference type="EC" id="2.7.13.3"/>
    </reaction>
</comment>
<dbReference type="EMBL" id="JAUTXT010000006">
    <property type="protein sequence ID" value="KAK3677610.1"/>
    <property type="molecule type" value="Genomic_DNA"/>
</dbReference>
<dbReference type="GO" id="GO:0009927">
    <property type="term" value="F:histidine phosphotransfer kinase activity"/>
    <property type="evidence" value="ECO:0007669"/>
    <property type="project" value="TreeGrafter"/>
</dbReference>
<feature type="region of interest" description="Disordered" evidence="6">
    <location>
        <begin position="638"/>
        <end position="685"/>
    </location>
</feature>
<dbReference type="AlphaFoldDB" id="A0AAE1C487"/>
<keyword evidence="3" id="KW-0808">Transferase</keyword>
<dbReference type="Pfam" id="PF02518">
    <property type="entry name" value="HATPase_c"/>
    <property type="match status" value="1"/>
</dbReference>
<evidence type="ECO:0000259" key="7">
    <source>
        <dbReference type="PROSITE" id="PS50109"/>
    </source>
</evidence>
<dbReference type="SUPFAM" id="SSF47384">
    <property type="entry name" value="Homodimeric domain of signal transducing histidine kinase"/>
    <property type="match status" value="1"/>
</dbReference>
<dbReference type="InterPro" id="IPR001789">
    <property type="entry name" value="Sig_transdc_resp-reg_receiver"/>
</dbReference>
<dbReference type="Gene3D" id="3.30.565.10">
    <property type="entry name" value="Histidine kinase-like ATPase, C-terminal domain"/>
    <property type="match status" value="1"/>
</dbReference>
<evidence type="ECO:0000259" key="8">
    <source>
        <dbReference type="PROSITE" id="PS50110"/>
    </source>
</evidence>
<dbReference type="FunFam" id="1.10.287.130:FF:000100">
    <property type="entry name" value="Sensor histidine kinase/response regulator"/>
    <property type="match status" value="1"/>
</dbReference>
<evidence type="ECO:0000256" key="5">
    <source>
        <dbReference type="PROSITE-ProRule" id="PRU00169"/>
    </source>
</evidence>
<dbReference type="SUPFAM" id="SSF52172">
    <property type="entry name" value="CheY-like"/>
    <property type="match status" value="1"/>
</dbReference>
<feature type="modified residue" description="4-aspartylphosphate" evidence="5">
    <location>
        <position position="827"/>
    </location>
</feature>
<dbReference type="CDD" id="cd17546">
    <property type="entry name" value="REC_hyHK_CKI1_RcsC-like"/>
    <property type="match status" value="1"/>
</dbReference>
<evidence type="ECO:0000313" key="9">
    <source>
        <dbReference type="EMBL" id="KAK3677610.1"/>
    </source>
</evidence>
<evidence type="ECO:0000313" key="10">
    <source>
        <dbReference type="Proteomes" id="UP001274830"/>
    </source>
</evidence>
<evidence type="ECO:0000256" key="1">
    <source>
        <dbReference type="ARBA" id="ARBA00000085"/>
    </source>
</evidence>
<feature type="region of interest" description="Disordered" evidence="6">
    <location>
        <begin position="697"/>
        <end position="719"/>
    </location>
</feature>
<evidence type="ECO:0000256" key="3">
    <source>
        <dbReference type="ARBA" id="ARBA00022679"/>
    </source>
</evidence>
<reference evidence="9" key="1">
    <citation type="submission" date="2023-07" db="EMBL/GenBank/DDBJ databases">
        <title>Black Yeasts Isolated from many extreme environments.</title>
        <authorList>
            <person name="Coleine C."/>
            <person name="Stajich J.E."/>
            <person name="Selbmann L."/>
        </authorList>
    </citation>
    <scope>NUCLEOTIDE SEQUENCE</scope>
    <source>
        <strain evidence="9">CCFEE 5485</strain>
    </source>
</reference>
<dbReference type="PROSITE" id="PS50110">
    <property type="entry name" value="RESPONSE_REGULATORY"/>
    <property type="match status" value="1"/>
</dbReference>
<feature type="compositionally biased region" description="Low complexity" evidence="6">
    <location>
        <begin position="644"/>
        <end position="654"/>
    </location>
</feature>
<protein>
    <recommendedName>
        <fullName evidence="2">histidine kinase</fullName>
        <ecNumber evidence="2">2.7.13.3</ecNumber>
    </recommendedName>
</protein>
<dbReference type="PANTHER" id="PTHR43047:SF2">
    <property type="entry name" value="HISTIDINE KINASE M7"/>
    <property type="match status" value="1"/>
</dbReference>
<dbReference type="SUPFAM" id="SSF55874">
    <property type="entry name" value="ATPase domain of HSP90 chaperone/DNA topoisomerase II/histidine kinase"/>
    <property type="match status" value="1"/>
</dbReference>
<dbReference type="InterPro" id="IPR011006">
    <property type="entry name" value="CheY-like_superfamily"/>
</dbReference>
<keyword evidence="4" id="KW-0418">Kinase</keyword>
<dbReference type="PROSITE" id="PS50109">
    <property type="entry name" value="HIS_KIN"/>
    <property type="match status" value="1"/>
</dbReference>
<dbReference type="SMART" id="SM00387">
    <property type="entry name" value="HATPase_c"/>
    <property type="match status" value="1"/>
</dbReference>
<dbReference type="GO" id="GO:0000155">
    <property type="term" value="F:phosphorelay sensor kinase activity"/>
    <property type="evidence" value="ECO:0007669"/>
    <property type="project" value="InterPro"/>
</dbReference>
<dbReference type="Gene3D" id="3.40.50.2300">
    <property type="match status" value="1"/>
</dbReference>
<dbReference type="Pfam" id="PF00072">
    <property type="entry name" value="Response_reg"/>
    <property type="match status" value="1"/>
</dbReference>
<proteinExistence type="predicted"/>
<dbReference type="InterPro" id="IPR005467">
    <property type="entry name" value="His_kinase_dom"/>
</dbReference>
<feature type="domain" description="Response regulatory" evidence="8">
    <location>
        <begin position="766"/>
        <end position="899"/>
    </location>
</feature>
<sequence length="913" mass="99841">MERRSICFPEPGTQNVLHNGDSKFGHELGRLFASSENNALEALVALKARLRGVSTENFWQEVTEGMSSILGAEMTLVIKRVLVDDQNAAVEMPPIGEPGSCIMAAAFHWCARDGTKTTMKESRFHAWGCPCAYMRHDKVFVIPEDLPKFITNNPNKLPTPADAYIAVPLFAEGKCFAHFGAMWSKEAMMRRDLSWGFIEMLLHSLEDMILERFLEGANFVKPAAMPRTRSRIIPHDAVTLAQSLRPYAPSLSHELRTPMQGVVGMLDVMYATVQEAVESQIDPYLRKVFQSLKENIEVVQDSSRRAVEAADNFVHAADMDLTVPEPAPMLPNDESMDSPSSMTAAEKRPDILVAGSNLPLPRPNKRRREDNTSRNGSNASASKAPRVDGAASVWARTVEPSIEVAEGLHEAENVLSGHFADGSSVDVPTMNDGIPWINGGVDNHSRLIAPGLRHTNMREIFQYVINEGLKMGGRPDSAIAQETENGETIEVRSRGSDGTISSKTIEWSVDPGLPQTMFIDEKDLTKLISCVFLNAIKFTDQEHGYVRCAAKMSGRGRYISVKVADNGPGISAAFLPKLFKPFSQGDGTTTRPSEGLGLGLLVAKGIARKLGGDLMCNRAETEGPSHGSEFEIKVPVMAGETVTRPSSPFSSPRPRTAHMSHADARVAPPPTAPPTQEAPASPQHLSRALQDIVAGAHMTRRSSPRPLPTPTTSDEHQPKVNAKDLHYHSGSSPSTSPPTTVVRPILRHSVSNPIIDCQLAQKYPLRFLVAEDNKINRRLLVNMLQKLGYKNTLEAHDGAEAVRQMKINLARTDDKAKQPRIDVVLMDLWMPLMDGYEATQKIFALHDEVCGCAQRPTVLAVTADATDGAIERAGSVGMKGLMTKPYKMHDLQRLITEYCASQAVQQGGGQAGL</sequence>
<feature type="region of interest" description="Disordered" evidence="6">
    <location>
        <begin position="318"/>
        <end position="390"/>
    </location>
</feature>
<keyword evidence="10" id="KW-1185">Reference proteome</keyword>
<comment type="caution">
    <text evidence="9">The sequence shown here is derived from an EMBL/GenBank/DDBJ whole genome shotgun (WGS) entry which is preliminary data.</text>
</comment>
<evidence type="ECO:0000256" key="4">
    <source>
        <dbReference type="ARBA" id="ARBA00022777"/>
    </source>
</evidence>
<dbReference type="InterPro" id="IPR003594">
    <property type="entry name" value="HATPase_dom"/>
</dbReference>
<dbReference type="InterPro" id="IPR036890">
    <property type="entry name" value="HATPase_C_sf"/>
</dbReference>
<evidence type="ECO:0000256" key="2">
    <source>
        <dbReference type="ARBA" id="ARBA00012438"/>
    </source>
</evidence>
<keyword evidence="5" id="KW-0597">Phosphoprotein</keyword>
<accession>A0AAE1C487</accession>
<gene>
    <name evidence="9" type="ORF">LTR78_002460</name>
</gene>
<name>A0AAE1C487_9PEZI</name>
<dbReference type="Proteomes" id="UP001274830">
    <property type="component" value="Unassembled WGS sequence"/>
</dbReference>
<dbReference type="EC" id="2.7.13.3" evidence="2"/>
<dbReference type="GO" id="GO:0005886">
    <property type="term" value="C:plasma membrane"/>
    <property type="evidence" value="ECO:0007669"/>
    <property type="project" value="TreeGrafter"/>
</dbReference>
<dbReference type="InterPro" id="IPR004358">
    <property type="entry name" value="Sig_transdc_His_kin-like_C"/>
</dbReference>
<dbReference type="SMART" id="SM00448">
    <property type="entry name" value="REC"/>
    <property type="match status" value="1"/>
</dbReference>
<dbReference type="PANTHER" id="PTHR43047">
    <property type="entry name" value="TWO-COMPONENT HISTIDINE PROTEIN KINASE"/>
    <property type="match status" value="1"/>
</dbReference>
<evidence type="ECO:0000256" key="6">
    <source>
        <dbReference type="SAM" id="MobiDB-lite"/>
    </source>
</evidence>
<dbReference type="Gene3D" id="1.10.287.130">
    <property type="match status" value="1"/>
</dbReference>
<feature type="domain" description="Histidine kinase" evidence="7">
    <location>
        <begin position="520"/>
        <end position="638"/>
    </location>
</feature>
<organism evidence="9 10">
    <name type="scientific">Recurvomyces mirabilis</name>
    <dbReference type="NCBI Taxonomy" id="574656"/>
    <lineage>
        <taxon>Eukaryota</taxon>
        <taxon>Fungi</taxon>
        <taxon>Dikarya</taxon>
        <taxon>Ascomycota</taxon>
        <taxon>Pezizomycotina</taxon>
        <taxon>Dothideomycetes</taxon>
        <taxon>Dothideomycetidae</taxon>
        <taxon>Mycosphaerellales</taxon>
        <taxon>Teratosphaeriaceae</taxon>
        <taxon>Recurvomyces</taxon>
    </lineage>
</organism>